<dbReference type="Proteomes" id="UP000503505">
    <property type="component" value="Chromosome"/>
</dbReference>
<evidence type="ECO:0000313" key="8">
    <source>
        <dbReference type="EMBL" id="QIC68494.1"/>
    </source>
</evidence>
<accession>A0AAE6WY79</accession>
<dbReference type="Gene3D" id="1.10.3330.10">
    <property type="entry name" value="Oxo-4-hydroxy-4-carboxy-5-ureidoimidazoline decarboxylase"/>
    <property type="match status" value="1"/>
</dbReference>
<evidence type="ECO:0000313" key="9">
    <source>
        <dbReference type="Proteomes" id="UP000503505"/>
    </source>
</evidence>
<evidence type="ECO:0000256" key="2">
    <source>
        <dbReference type="ARBA" id="ARBA00004754"/>
    </source>
</evidence>
<evidence type="ECO:0000256" key="3">
    <source>
        <dbReference type="ARBA" id="ARBA00012257"/>
    </source>
</evidence>
<dbReference type="EC" id="4.1.1.97" evidence="3"/>
<evidence type="ECO:0000256" key="4">
    <source>
        <dbReference type="ARBA" id="ARBA00022631"/>
    </source>
</evidence>
<keyword evidence="5" id="KW-0210">Decarboxylase</keyword>
<evidence type="ECO:0000256" key="5">
    <source>
        <dbReference type="ARBA" id="ARBA00022793"/>
    </source>
</evidence>
<gene>
    <name evidence="8" type="primary">uraD</name>
    <name evidence="8" type="ORF">FSC10_14495</name>
</gene>
<dbReference type="GO" id="GO:0006144">
    <property type="term" value="P:purine nucleobase metabolic process"/>
    <property type="evidence" value="ECO:0007669"/>
    <property type="project" value="UniProtKB-KW"/>
</dbReference>
<dbReference type="InterPro" id="IPR018020">
    <property type="entry name" value="OHCU_decarboxylase"/>
</dbReference>
<evidence type="ECO:0000256" key="1">
    <source>
        <dbReference type="ARBA" id="ARBA00001163"/>
    </source>
</evidence>
<dbReference type="EMBL" id="CP044463">
    <property type="protein sequence ID" value="QIC68494.1"/>
    <property type="molecule type" value="Genomic_DNA"/>
</dbReference>
<dbReference type="InterPro" id="IPR017595">
    <property type="entry name" value="OHCU_decarboxylase-2"/>
</dbReference>
<protein>
    <recommendedName>
        <fullName evidence="3">2-oxo-4-hydroxy-4-carboxy-5-ureidoimidazoline decarboxylase</fullName>
        <ecNumber evidence="3">4.1.1.97</ecNumber>
    </recommendedName>
</protein>
<organism evidence="8 9">
    <name type="scientific">Acinetobacter schindleri</name>
    <dbReference type="NCBI Taxonomy" id="108981"/>
    <lineage>
        <taxon>Bacteria</taxon>
        <taxon>Pseudomonadati</taxon>
        <taxon>Pseudomonadota</taxon>
        <taxon>Gammaproteobacteria</taxon>
        <taxon>Moraxellales</taxon>
        <taxon>Moraxellaceae</taxon>
        <taxon>Acinetobacter</taxon>
    </lineage>
</organism>
<dbReference type="RefSeq" id="WP_163172514.1">
    <property type="nucleotide sequence ID" value="NZ_CP044463.1"/>
</dbReference>
<sequence>MQLTEFNQASDSDIELLLKQYVHIDRWAEELKQQRPFTSRDELLEAAKRQAQTWTWEEISKALATHPRIGEKQAQTALTAKEEGFSEREQAAISQDEETQAALLKGNLAYEKKFDFIFLIRAAGRSSEEILTALNYRLVNDLDTEKRIVHQQLLEIALLRLAQEIDS</sequence>
<dbReference type="PANTHER" id="PTHR43466:SF1">
    <property type="entry name" value="2-OXO-4-HYDROXY-4-CARBOXY-5-UREIDOIMIDAZOLINE DECARBOXYLASE-RELATED"/>
    <property type="match status" value="1"/>
</dbReference>
<name>A0AAE6WY79_9GAMM</name>
<feature type="domain" description="Oxo-4-hydroxy-4-carboxy-5-ureidoimidazoline decarboxylase" evidence="7">
    <location>
        <begin position="7"/>
        <end position="162"/>
    </location>
</feature>
<dbReference type="GO" id="GO:0019628">
    <property type="term" value="P:urate catabolic process"/>
    <property type="evidence" value="ECO:0007669"/>
    <property type="project" value="TreeGrafter"/>
</dbReference>
<comment type="catalytic activity">
    <reaction evidence="1">
        <text>5-hydroxy-2-oxo-4-ureido-2,5-dihydro-1H-imidazole-5-carboxylate + H(+) = (S)-allantoin + CO2</text>
        <dbReference type="Rhea" id="RHEA:26301"/>
        <dbReference type="ChEBI" id="CHEBI:15378"/>
        <dbReference type="ChEBI" id="CHEBI:15678"/>
        <dbReference type="ChEBI" id="CHEBI:16526"/>
        <dbReference type="ChEBI" id="CHEBI:58639"/>
        <dbReference type="EC" id="4.1.1.97"/>
    </reaction>
</comment>
<evidence type="ECO:0000259" key="7">
    <source>
        <dbReference type="Pfam" id="PF09349"/>
    </source>
</evidence>
<reference evidence="8 9" key="1">
    <citation type="submission" date="2019-09" db="EMBL/GenBank/DDBJ databases">
        <title>Non-baumannii Acinetobacter spp. carrying blaNDM-1 isolated in China.</title>
        <authorList>
            <person name="Cui C."/>
            <person name="Chen C."/>
            <person name="Sun J."/>
            <person name="Liu Y."/>
        </authorList>
    </citation>
    <scope>NUCLEOTIDE SEQUENCE [LARGE SCALE GENOMIC DNA]</scope>
    <source>
        <strain evidence="8 9">HZE23-1</strain>
    </source>
</reference>
<dbReference type="NCBIfam" id="TIGR03180">
    <property type="entry name" value="UraD_2"/>
    <property type="match status" value="1"/>
</dbReference>
<dbReference type="AlphaFoldDB" id="A0AAE6WY79"/>
<keyword evidence="4" id="KW-0659">Purine metabolism</keyword>
<dbReference type="PANTHER" id="PTHR43466">
    <property type="entry name" value="2-OXO-4-HYDROXY-4-CARBOXY-5-UREIDOIMIDAZOLINE DECARBOXYLASE-RELATED"/>
    <property type="match status" value="1"/>
</dbReference>
<dbReference type="Pfam" id="PF09349">
    <property type="entry name" value="OHCU_decarbox"/>
    <property type="match status" value="1"/>
</dbReference>
<comment type="pathway">
    <text evidence="2">Purine metabolism; urate degradation; (S)-allantoin from urate: step 3/3.</text>
</comment>
<dbReference type="NCBIfam" id="NF010372">
    <property type="entry name" value="PRK13798.1"/>
    <property type="match status" value="1"/>
</dbReference>
<keyword evidence="6 8" id="KW-0456">Lyase</keyword>
<dbReference type="SUPFAM" id="SSF158694">
    <property type="entry name" value="UraD-Like"/>
    <property type="match status" value="1"/>
</dbReference>
<proteinExistence type="predicted"/>
<dbReference type="GO" id="GO:0051997">
    <property type="term" value="F:2-oxo-4-hydroxy-4-carboxy-5-ureidoimidazoline decarboxylase activity"/>
    <property type="evidence" value="ECO:0007669"/>
    <property type="project" value="UniProtKB-EC"/>
</dbReference>
<evidence type="ECO:0000256" key="6">
    <source>
        <dbReference type="ARBA" id="ARBA00023239"/>
    </source>
</evidence>
<dbReference type="InterPro" id="IPR036778">
    <property type="entry name" value="OHCU_decarboxylase_sf"/>
</dbReference>